<dbReference type="EMBL" id="JACJVO010000040">
    <property type="protein sequence ID" value="MBB6735039.1"/>
    <property type="molecule type" value="Genomic_DNA"/>
</dbReference>
<dbReference type="Pfam" id="PF01934">
    <property type="entry name" value="HepT-like"/>
    <property type="match status" value="1"/>
</dbReference>
<dbReference type="InterPro" id="IPR052379">
    <property type="entry name" value="Type_VII_TA_RNase"/>
</dbReference>
<evidence type="ECO:0000256" key="2">
    <source>
        <dbReference type="ARBA" id="ARBA00022722"/>
    </source>
</evidence>
<comment type="similarity">
    <text evidence="4">Belongs to the HepT RNase toxin family.</text>
</comment>
<evidence type="ECO:0000256" key="1">
    <source>
        <dbReference type="ARBA" id="ARBA00022649"/>
    </source>
</evidence>
<dbReference type="AlphaFoldDB" id="A0A7X0VY64"/>
<name>A0A7X0VY64_9BACL</name>
<comment type="caution">
    <text evidence="5">The sequence shown here is derived from an EMBL/GenBank/DDBJ whole genome shotgun (WGS) entry which is preliminary data.</text>
</comment>
<keyword evidence="2" id="KW-0540">Nuclease</keyword>
<keyword evidence="1" id="KW-1277">Toxin-antitoxin system</keyword>
<evidence type="ECO:0000313" key="5">
    <source>
        <dbReference type="EMBL" id="MBB6735039.1"/>
    </source>
</evidence>
<dbReference type="GO" id="GO:0110001">
    <property type="term" value="C:toxin-antitoxin complex"/>
    <property type="evidence" value="ECO:0007669"/>
    <property type="project" value="InterPro"/>
</dbReference>
<dbReference type="InterPro" id="IPR008201">
    <property type="entry name" value="HepT-like"/>
</dbReference>
<proteinExistence type="inferred from homology"/>
<dbReference type="Proteomes" id="UP000564644">
    <property type="component" value="Unassembled WGS sequence"/>
</dbReference>
<dbReference type="GO" id="GO:0004540">
    <property type="term" value="F:RNA nuclease activity"/>
    <property type="evidence" value="ECO:0007669"/>
    <property type="project" value="InterPro"/>
</dbReference>
<dbReference type="PANTHER" id="PTHR33397">
    <property type="entry name" value="UPF0331 PROTEIN YUTE"/>
    <property type="match status" value="1"/>
</dbReference>
<evidence type="ECO:0000256" key="4">
    <source>
        <dbReference type="ARBA" id="ARBA00024207"/>
    </source>
</evidence>
<dbReference type="InterPro" id="IPR037038">
    <property type="entry name" value="HepT-like_sf"/>
</dbReference>
<sequence>MYYVNREGIERRLACIPDLAAAAAELASGWTGSRIEGLAQERALHLALEIVTDAGSFLIDGFMMRDASSYEDIVEVIAGENVVPAERAEKLRELVLLRKPLVQEYDSWPRTALHPLTAELPELLTGFADDVGNFLRKELDPWEAR</sequence>
<dbReference type="PANTHER" id="PTHR33397:SF5">
    <property type="entry name" value="RNASE YUTE-RELATED"/>
    <property type="match status" value="1"/>
</dbReference>
<gene>
    <name evidence="5" type="ORF">H7C18_29410</name>
</gene>
<keyword evidence="6" id="KW-1185">Reference proteome</keyword>
<evidence type="ECO:0000313" key="6">
    <source>
        <dbReference type="Proteomes" id="UP000564644"/>
    </source>
</evidence>
<accession>A0A7X0VY64</accession>
<protein>
    <submittedName>
        <fullName evidence="5">DUF86 domain-containing protein</fullName>
    </submittedName>
</protein>
<dbReference type="RefSeq" id="WP_185132694.1">
    <property type="nucleotide sequence ID" value="NZ_JACJVO010000040.1"/>
</dbReference>
<organism evidence="5 6">
    <name type="scientific">Cohnella zeiphila</name>
    <dbReference type="NCBI Taxonomy" id="2761120"/>
    <lineage>
        <taxon>Bacteria</taxon>
        <taxon>Bacillati</taxon>
        <taxon>Bacillota</taxon>
        <taxon>Bacilli</taxon>
        <taxon>Bacillales</taxon>
        <taxon>Paenibacillaceae</taxon>
        <taxon>Cohnella</taxon>
    </lineage>
</organism>
<keyword evidence="3" id="KW-0378">Hydrolase</keyword>
<reference evidence="5 6" key="1">
    <citation type="submission" date="2020-08" db="EMBL/GenBank/DDBJ databases">
        <title>Cohnella phylogeny.</title>
        <authorList>
            <person name="Dunlap C."/>
        </authorList>
    </citation>
    <scope>NUCLEOTIDE SEQUENCE [LARGE SCALE GENOMIC DNA]</scope>
    <source>
        <strain evidence="5 6">CBP 2801</strain>
    </source>
</reference>
<dbReference type="Gene3D" id="1.20.120.580">
    <property type="entry name" value="bsu32300-like"/>
    <property type="match status" value="1"/>
</dbReference>
<dbReference type="GO" id="GO:0016787">
    <property type="term" value="F:hydrolase activity"/>
    <property type="evidence" value="ECO:0007669"/>
    <property type="project" value="UniProtKB-KW"/>
</dbReference>
<evidence type="ECO:0000256" key="3">
    <source>
        <dbReference type="ARBA" id="ARBA00022801"/>
    </source>
</evidence>